<dbReference type="EMBL" id="QRIN01000072">
    <property type="protein sequence ID" value="RHG63244.1"/>
    <property type="molecule type" value="Genomic_DNA"/>
</dbReference>
<dbReference type="InterPro" id="IPR029024">
    <property type="entry name" value="TerB-like"/>
</dbReference>
<dbReference type="RefSeq" id="WP_118201531.1">
    <property type="nucleotide sequence ID" value="NZ_QRIE01000137.1"/>
</dbReference>
<accession>A0A3R6E5Q5</accession>
<keyword evidence="1" id="KW-1133">Transmembrane helix</keyword>
<dbReference type="Gene3D" id="1.10.3680.10">
    <property type="entry name" value="TerB-like"/>
    <property type="match status" value="1"/>
</dbReference>
<gene>
    <name evidence="2" type="ORF">DW250_13360</name>
</gene>
<feature type="transmembrane region" description="Helical" evidence="1">
    <location>
        <begin position="245"/>
        <end position="266"/>
    </location>
</feature>
<evidence type="ECO:0000256" key="1">
    <source>
        <dbReference type="SAM" id="Phobius"/>
    </source>
</evidence>
<protein>
    <submittedName>
        <fullName evidence="2">Uncharacterized protein</fullName>
    </submittedName>
</protein>
<name>A0A3R6E5Q5_9BACT</name>
<keyword evidence="1" id="KW-0472">Membrane</keyword>
<keyword evidence="1" id="KW-0812">Transmembrane</keyword>
<sequence length="391" mass="44024">MYNEKLEALITAALADGVLTDKEKNLLFKKAEAMGIDRDEFELVLEGRLAKRKKEMEAQAPQAAKPAKKEGAIPQELDDLIKEYLTDGIISTKERQVLLNKAQALGLNVDEVDLYIDAQQQKADQAVAAAMNKRRGKTCPYCGSSVPELTDKCPNCGSNITPEASEELEDIFEHLESALVNFKSGEDVEKNKAEVERYVRKARMYYGNNPKIQRLLDEVETESEAAKVDAKKRFWLDLIRRNKQIVIIVVGFIGLAVFCFTVYYLLSPDRAYNNALKEVEATTEQVVDMINDGNFKGAKSKLSTLSFAVVEGSDHKFVTITDFDGAYLALIKAYIKADDLDNAEEVGAAYMGKIDNEMTWQDTSCYKTLKKEFKKRSRDFSALKSQYDYDD</sequence>
<comment type="caution">
    <text evidence="2">The sequence shown here is derived from an EMBL/GenBank/DDBJ whole genome shotgun (WGS) entry which is preliminary data.</text>
</comment>
<dbReference type="Proteomes" id="UP000286501">
    <property type="component" value="Unassembled WGS sequence"/>
</dbReference>
<proteinExistence type="predicted"/>
<reference evidence="2 3" key="1">
    <citation type="submission" date="2018-08" db="EMBL/GenBank/DDBJ databases">
        <title>A genome reference for cultivated species of the human gut microbiota.</title>
        <authorList>
            <person name="Zou Y."/>
            <person name="Xue W."/>
            <person name="Luo G."/>
        </authorList>
    </citation>
    <scope>NUCLEOTIDE SEQUENCE [LARGE SCALE GENOMIC DNA]</scope>
    <source>
        <strain evidence="2 3">AM22-1</strain>
    </source>
</reference>
<dbReference type="SUPFAM" id="SSF158682">
    <property type="entry name" value="TerB-like"/>
    <property type="match status" value="1"/>
</dbReference>
<dbReference type="AlphaFoldDB" id="A0A3R6E5Q5"/>
<organism evidence="2 3">
    <name type="scientific">Segatella copri</name>
    <dbReference type="NCBI Taxonomy" id="165179"/>
    <lineage>
        <taxon>Bacteria</taxon>
        <taxon>Pseudomonadati</taxon>
        <taxon>Bacteroidota</taxon>
        <taxon>Bacteroidia</taxon>
        <taxon>Bacteroidales</taxon>
        <taxon>Prevotellaceae</taxon>
        <taxon>Segatella</taxon>
    </lineage>
</organism>
<evidence type="ECO:0000313" key="2">
    <source>
        <dbReference type="EMBL" id="RHG63244.1"/>
    </source>
</evidence>
<evidence type="ECO:0000313" key="3">
    <source>
        <dbReference type="Proteomes" id="UP000286501"/>
    </source>
</evidence>